<evidence type="ECO:0000313" key="4">
    <source>
        <dbReference type="Proteomes" id="UP001472677"/>
    </source>
</evidence>
<evidence type="ECO:0000256" key="1">
    <source>
        <dbReference type="ARBA" id="ARBA00006141"/>
    </source>
</evidence>
<name>A0ABR2CNF7_9ROSI</name>
<dbReference type="InterPro" id="IPR036815">
    <property type="entry name" value="14-3-3_dom_sf"/>
</dbReference>
<comment type="similarity">
    <text evidence="1">Belongs to the 14-3-3 family.</text>
</comment>
<feature type="domain" description="14-3-3" evidence="2">
    <location>
        <begin position="1"/>
        <end position="141"/>
    </location>
</feature>
<dbReference type="EMBL" id="JBBPBM010000048">
    <property type="protein sequence ID" value="KAK8521170.1"/>
    <property type="molecule type" value="Genomic_DNA"/>
</dbReference>
<evidence type="ECO:0000259" key="2">
    <source>
        <dbReference type="SMART" id="SM00101"/>
    </source>
</evidence>
<organism evidence="3 4">
    <name type="scientific">Hibiscus sabdariffa</name>
    <name type="common">roselle</name>
    <dbReference type="NCBI Taxonomy" id="183260"/>
    <lineage>
        <taxon>Eukaryota</taxon>
        <taxon>Viridiplantae</taxon>
        <taxon>Streptophyta</taxon>
        <taxon>Embryophyta</taxon>
        <taxon>Tracheophyta</taxon>
        <taxon>Spermatophyta</taxon>
        <taxon>Magnoliopsida</taxon>
        <taxon>eudicotyledons</taxon>
        <taxon>Gunneridae</taxon>
        <taxon>Pentapetalae</taxon>
        <taxon>rosids</taxon>
        <taxon>malvids</taxon>
        <taxon>Malvales</taxon>
        <taxon>Malvaceae</taxon>
        <taxon>Malvoideae</taxon>
        <taxon>Hibiscus</taxon>
    </lineage>
</organism>
<evidence type="ECO:0000313" key="3">
    <source>
        <dbReference type="EMBL" id="KAK8521170.1"/>
    </source>
</evidence>
<reference evidence="3 4" key="1">
    <citation type="journal article" date="2024" name="G3 (Bethesda)">
        <title>Genome assembly of Hibiscus sabdariffa L. provides insights into metabolisms of medicinal natural products.</title>
        <authorList>
            <person name="Kim T."/>
        </authorList>
    </citation>
    <scope>NUCLEOTIDE SEQUENCE [LARGE SCALE GENOMIC DNA]</scope>
    <source>
        <strain evidence="3">TK-2024</strain>
        <tissue evidence="3">Old leaves</tissue>
    </source>
</reference>
<keyword evidence="4" id="KW-1185">Reference proteome</keyword>
<dbReference type="InterPro" id="IPR023410">
    <property type="entry name" value="14-3-3_domain"/>
</dbReference>
<dbReference type="PANTHER" id="PTHR18860">
    <property type="entry name" value="14-3-3 PROTEIN"/>
    <property type="match status" value="1"/>
</dbReference>
<protein>
    <recommendedName>
        <fullName evidence="2">14-3-3 domain-containing protein</fullName>
    </recommendedName>
</protein>
<proteinExistence type="inferred from homology"/>
<dbReference type="InterPro" id="IPR000308">
    <property type="entry name" value="14-3-3"/>
</dbReference>
<sequence length="151" mass="16844">MVELMDKVVKTGDDSRLVMRGRQLSSQYLAEFKTGDERKAAAEIALLSYKSAQDIGLAASHPVRLGRALNFSVFYYEILNSPIPAWKIAKEALVEAKDEWDTFCFGQELGKGSASIMQLLQENLTLWTPDIMDKAGDEIKEASKEPDEGQQ</sequence>
<comment type="caution">
    <text evidence="3">The sequence shown here is derived from an EMBL/GenBank/DDBJ whole genome shotgun (WGS) entry which is preliminary data.</text>
</comment>
<dbReference type="Proteomes" id="UP001472677">
    <property type="component" value="Unassembled WGS sequence"/>
</dbReference>
<dbReference type="PRINTS" id="PR00305">
    <property type="entry name" value="1433ZETA"/>
</dbReference>
<gene>
    <name evidence="3" type="ORF">V6N12_005081</name>
</gene>
<dbReference type="Gene3D" id="1.20.190.20">
    <property type="entry name" value="14-3-3 domain"/>
    <property type="match status" value="1"/>
</dbReference>
<accession>A0ABR2CNF7</accession>
<dbReference type="Pfam" id="PF00244">
    <property type="entry name" value="14-3-3"/>
    <property type="match status" value="1"/>
</dbReference>
<dbReference type="SUPFAM" id="SSF48445">
    <property type="entry name" value="14-3-3 protein"/>
    <property type="match status" value="1"/>
</dbReference>
<dbReference type="SMART" id="SM00101">
    <property type="entry name" value="14_3_3"/>
    <property type="match status" value="1"/>
</dbReference>